<keyword evidence="4 5" id="KW-0472">Membrane</keyword>
<feature type="domain" description="GtrA/DPMS transmembrane" evidence="6">
    <location>
        <begin position="9"/>
        <end position="119"/>
    </location>
</feature>
<dbReference type="Proteomes" id="UP000092634">
    <property type="component" value="Unassembled WGS sequence"/>
</dbReference>
<feature type="transmembrane region" description="Helical" evidence="5">
    <location>
        <begin position="66"/>
        <end position="88"/>
    </location>
</feature>
<evidence type="ECO:0000259" key="6">
    <source>
        <dbReference type="Pfam" id="PF04138"/>
    </source>
</evidence>
<evidence type="ECO:0000313" key="8">
    <source>
        <dbReference type="Proteomes" id="UP000092634"/>
    </source>
</evidence>
<evidence type="ECO:0000256" key="5">
    <source>
        <dbReference type="SAM" id="Phobius"/>
    </source>
</evidence>
<feature type="transmembrane region" description="Helical" evidence="5">
    <location>
        <begin position="33"/>
        <end position="54"/>
    </location>
</feature>
<dbReference type="EMBL" id="MAQB02000001">
    <property type="protein sequence ID" value="OFJ50224.1"/>
    <property type="molecule type" value="Genomic_DNA"/>
</dbReference>
<reference evidence="7 8" key="1">
    <citation type="submission" date="2016-10" db="EMBL/GenBank/DDBJ databases">
        <title>Updated version of Genome Assembly of Janthinobacterium lividum ERGS5:01.</title>
        <authorList>
            <person name="Kumar R."/>
            <person name="Acharya V."/>
            <person name="Singh D."/>
        </authorList>
    </citation>
    <scope>NUCLEOTIDE SEQUENCE [LARGE SCALE GENOMIC DNA]</scope>
    <source>
        <strain evidence="7 8">ERGS5:01</strain>
    </source>
</reference>
<proteinExistence type="predicted"/>
<accession>A0A1E8PX13</accession>
<name>A0A1E8PX13_9BURK</name>
<evidence type="ECO:0000256" key="4">
    <source>
        <dbReference type="ARBA" id="ARBA00023136"/>
    </source>
</evidence>
<comment type="subcellular location">
    <subcellularLocation>
        <location evidence="1">Membrane</location>
        <topology evidence="1">Multi-pass membrane protein</topology>
    </subcellularLocation>
</comment>
<dbReference type="Pfam" id="PF04138">
    <property type="entry name" value="GtrA_DPMS_TM"/>
    <property type="match status" value="1"/>
</dbReference>
<feature type="transmembrane region" description="Helical" evidence="5">
    <location>
        <begin position="100"/>
        <end position="118"/>
    </location>
</feature>
<sequence>MIKNQFLFFVLVGFFCALIDILAAKVLVYFGIYYGVAVSIGFMIGLLANYVLHAKITFQAVSSRSTVTRFGVVVVINYAFTLLLSYFSVQITGDFLTGKLLSLPVVAVNGFLLSRYWVFK</sequence>
<organism evidence="7 8">
    <name type="scientific">Janthinobacterium lividum</name>
    <dbReference type="NCBI Taxonomy" id="29581"/>
    <lineage>
        <taxon>Bacteria</taxon>
        <taxon>Pseudomonadati</taxon>
        <taxon>Pseudomonadota</taxon>
        <taxon>Betaproteobacteria</taxon>
        <taxon>Burkholderiales</taxon>
        <taxon>Oxalobacteraceae</taxon>
        <taxon>Janthinobacterium</taxon>
    </lineage>
</organism>
<evidence type="ECO:0000256" key="1">
    <source>
        <dbReference type="ARBA" id="ARBA00004141"/>
    </source>
</evidence>
<keyword evidence="3 5" id="KW-1133">Transmembrane helix</keyword>
<dbReference type="AlphaFoldDB" id="A0A1E8PX13"/>
<dbReference type="GO" id="GO:0016020">
    <property type="term" value="C:membrane"/>
    <property type="evidence" value="ECO:0007669"/>
    <property type="project" value="UniProtKB-SubCell"/>
</dbReference>
<comment type="caution">
    <text evidence="7">The sequence shown here is derived from an EMBL/GenBank/DDBJ whole genome shotgun (WGS) entry which is preliminary data.</text>
</comment>
<keyword evidence="2 5" id="KW-0812">Transmembrane</keyword>
<evidence type="ECO:0000313" key="7">
    <source>
        <dbReference type="EMBL" id="OFJ50224.1"/>
    </source>
</evidence>
<protein>
    <recommendedName>
        <fullName evidence="6">GtrA/DPMS transmembrane domain-containing protein</fullName>
    </recommendedName>
</protein>
<dbReference type="GO" id="GO:0000271">
    <property type="term" value="P:polysaccharide biosynthetic process"/>
    <property type="evidence" value="ECO:0007669"/>
    <property type="project" value="InterPro"/>
</dbReference>
<dbReference type="InterPro" id="IPR007267">
    <property type="entry name" value="GtrA_DPMS_TM"/>
</dbReference>
<gene>
    <name evidence="7" type="ORF">BA896_012365</name>
</gene>
<evidence type="ECO:0000256" key="2">
    <source>
        <dbReference type="ARBA" id="ARBA00022692"/>
    </source>
</evidence>
<evidence type="ECO:0000256" key="3">
    <source>
        <dbReference type="ARBA" id="ARBA00022989"/>
    </source>
</evidence>